<dbReference type="EMBL" id="FQVF01000004">
    <property type="protein sequence ID" value="SHE84121.1"/>
    <property type="molecule type" value="Genomic_DNA"/>
</dbReference>
<sequence length="127" mass="14746">MSVYESGVSLNAKRYNDKLLLNIKTSGHPSDMDFENITPKLEAALYSIHSPYAVLLVDISEFEDWSMKSAWSEFLLSQRLGGEFNRIAIYGKSRWQNRLIRMISWFISADIKVFKRKKEATDWVMSS</sequence>
<evidence type="ECO:0000313" key="1">
    <source>
        <dbReference type="EMBL" id="SHE84121.1"/>
    </source>
</evidence>
<dbReference type="Gene3D" id="3.40.50.10600">
    <property type="entry name" value="SpoIIaa-like domains"/>
    <property type="match status" value="1"/>
</dbReference>
<dbReference type="OrthoDB" id="555504at2"/>
<protein>
    <submittedName>
        <fullName evidence="1">SpoIIAA-like</fullName>
    </submittedName>
</protein>
<dbReference type="InterPro" id="IPR036513">
    <property type="entry name" value="STAS_dom_sf"/>
</dbReference>
<proteinExistence type="predicted"/>
<reference evidence="2" key="1">
    <citation type="submission" date="2016-11" db="EMBL/GenBank/DDBJ databases">
        <authorList>
            <person name="Varghese N."/>
            <person name="Submissions S."/>
        </authorList>
    </citation>
    <scope>NUCLEOTIDE SEQUENCE [LARGE SCALE GENOMIC DNA]</scope>
    <source>
        <strain evidence="2">DSM 16579</strain>
    </source>
</reference>
<keyword evidence="2" id="KW-1185">Reference proteome</keyword>
<evidence type="ECO:0000313" key="2">
    <source>
        <dbReference type="Proteomes" id="UP000184517"/>
    </source>
</evidence>
<name>A0A1M4WS55_9GAMM</name>
<dbReference type="Proteomes" id="UP000184517">
    <property type="component" value="Unassembled WGS sequence"/>
</dbReference>
<dbReference type="SUPFAM" id="SSF52091">
    <property type="entry name" value="SpoIIaa-like"/>
    <property type="match status" value="1"/>
</dbReference>
<dbReference type="Pfam" id="PF11964">
    <property type="entry name" value="SpoIIAA-like"/>
    <property type="match status" value="1"/>
</dbReference>
<accession>A0A1M4WS55</accession>
<dbReference type="STRING" id="1122206.SAMN02745753_00871"/>
<organism evidence="1 2">
    <name type="scientific">Marinomonas polaris DSM 16579</name>
    <dbReference type="NCBI Taxonomy" id="1122206"/>
    <lineage>
        <taxon>Bacteria</taxon>
        <taxon>Pseudomonadati</taxon>
        <taxon>Pseudomonadota</taxon>
        <taxon>Gammaproteobacteria</taxon>
        <taxon>Oceanospirillales</taxon>
        <taxon>Oceanospirillaceae</taxon>
        <taxon>Marinomonas</taxon>
    </lineage>
</organism>
<dbReference type="InterPro" id="IPR038396">
    <property type="entry name" value="SpoIIAA-like_sf"/>
</dbReference>
<gene>
    <name evidence="1" type="ORF">SAMN02745753_00871</name>
</gene>
<dbReference type="InterPro" id="IPR021866">
    <property type="entry name" value="SpoIIAA-like"/>
</dbReference>
<dbReference type="RefSeq" id="WP_072838508.1">
    <property type="nucleotide sequence ID" value="NZ_FQVF01000004.1"/>
</dbReference>
<dbReference type="AlphaFoldDB" id="A0A1M4WS55"/>